<keyword evidence="3" id="KW-1185">Reference proteome</keyword>
<feature type="domain" description="HTH cro/C1-type" evidence="1">
    <location>
        <begin position="15"/>
        <end position="68"/>
    </location>
</feature>
<evidence type="ECO:0000313" key="2">
    <source>
        <dbReference type="EMBL" id="MFD1674872.1"/>
    </source>
</evidence>
<dbReference type="RefSeq" id="WP_377942746.1">
    <property type="nucleotide sequence ID" value="NZ_JBHUCX010000023.1"/>
</dbReference>
<gene>
    <name evidence="2" type="ORF">ACFSB2_09190</name>
</gene>
<sequence>MQRIGDMEFEITPRLEHWRHKRGWTQQKLSVLSGLPQVVISRFDSQGGYSMNTLVRLSRVFDCSIEDLFEIKEKVPRENTGALPENDDDTDQGQ</sequence>
<dbReference type="SUPFAM" id="SSF47413">
    <property type="entry name" value="lambda repressor-like DNA-binding domains"/>
    <property type="match status" value="1"/>
</dbReference>
<comment type="caution">
    <text evidence="2">The sequence shown here is derived from an EMBL/GenBank/DDBJ whole genome shotgun (WGS) entry which is preliminary data.</text>
</comment>
<accession>A0ABW4JIJ2</accession>
<dbReference type="PROSITE" id="PS50943">
    <property type="entry name" value="HTH_CROC1"/>
    <property type="match status" value="1"/>
</dbReference>
<organism evidence="2 3">
    <name type="scientific">Alicyclobacillus fodiniaquatilis</name>
    <dbReference type="NCBI Taxonomy" id="1661150"/>
    <lineage>
        <taxon>Bacteria</taxon>
        <taxon>Bacillati</taxon>
        <taxon>Bacillota</taxon>
        <taxon>Bacilli</taxon>
        <taxon>Bacillales</taxon>
        <taxon>Alicyclobacillaceae</taxon>
        <taxon>Alicyclobacillus</taxon>
    </lineage>
</organism>
<dbReference type="InterPro" id="IPR001387">
    <property type="entry name" value="Cro/C1-type_HTH"/>
</dbReference>
<dbReference type="Proteomes" id="UP001597079">
    <property type="component" value="Unassembled WGS sequence"/>
</dbReference>
<dbReference type="EMBL" id="JBHUCX010000023">
    <property type="protein sequence ID" value="MFD1674872.1"/>
    <property type="molecule type" value="Genomic_DNA"/>
</dbReference>
<evidence type="ECO:0000259" key="1">
    <source>
        <dbReference type="PROSITE" id="PS50943"/>
    </source>
</evidence>
<dbReference type="SMART" id="SM00530">
    <property type="entry name" value="HTH_XRE"/>
    <property type="match status" value="1"/>
</dbReference>
<name>A0ABW4JIJ2_9BACL</name>
<dbReference type="Pfam" id="PF13443">
    <property type="entry name" value="HTH_26"/>
    <property type="match status" value="1"/>
</dbReference>
<dbReference type="CDD" id="cd00093">
    <property type="entry name" value="HTH_XRE"/>
    <property type="match status" value="1"/>
</dbReference>
<dbReference type="Gene3D" id="1.10.260.40">
    <property type="entry name" value="lambda repressor-like DNA-binding domains"/>
    <property type="match status" value="1"/>
</dbReference>
<protein>
    <submittedName>
        <fullName evidence="2">Helix-turn-helix domain-containing protein</fullName>
    </submittedName>
</protein>
<evidence type="ECO:0000313" key="3">
    <source>
        <dbReference type="Proteomes" id="UP001597079"/>
    </source>
</evidence>
<dbReference type="InterPro" id="IPR010982">
    <property type="entry name" value="Lambda_DNA-bd_dom_sf"/>
</dbReference>
<reference evidence="3" key="1">
    <citation type="journal article" date="2019" name="Int. J. Syst. Evol. Microbiol.">
        <title>The Global Catalogue of Microorganisms (GCM) 10K type strain sequencing project: providing services to taxonomists for standard genome sequencing and annotation.</title>
        <authorList>
            <consortium name="The Broad Institute Genomics Platform"/>
            <consortium name="The Broad Institute Genome Sequencing Center for Infectious Disease"/>
            <person name="Wu L."/>
            <person name="Ma J."/>
        </authorList>
    </citation>
    <scope>NUCLEOTIDE SEQUENCE [LARGE SCALE GENOMIC DNA]</scope>
    <source>
        <strain evidence="3">CGMCC 1.12286</strain>
    </source>
</reference>
<proteinExistence type="predicted"/>